<proteinExistence type="predicted"/>
<keyword evidence="2" id="KW-1185">Reference proteome</keyword>
<accession>A0A9X0CDT5</accession>
<reference evidence="1" key="1">
    <citation type="submission" date="2023-01" db="EMBL/GenBank/DDBJ databases">
        <title>Genome assembly of the deep-sea coral Lophelia pertusa.</title>
        <authorList>
            <person name="Herrera S."/>
            <person name="Cordes E."/>
        </authorList>
    </citation>
    <scope>NUCLEOTIDE SEQUENCE</scope>
    <source>
        <strain evidence="1">USNM1676648</strain>
        <tissue evidence="1">Polyp</tissue>
    </source>
</reference>
<dbReference type="Proteomes" id="UP001163046">
    <property type="component" value="Unassembled WGS sequence"/>
</dbReference>
<evidence type="ECO:0000313" key="1">
    <source>
        <dbReference type="EMBL" id="KAJ7319526.1"/>
    </source>
</evidence>
<dbReference type="AlphaFoldDB" id="A0A9X0CDT5"/>
<evidence type="ECO:0000313" key="2">
    <source>
        <dbReference type="Proteomes" id="UP001163046"/>
    </source>
</evidence>
<dbReference type="EMBL" id="MU827833">
    <property type="protein sequence ID" value="KAJ7319526.1"/>
    <property type="molecule type" value="Genomic_DNA"/>
</dbReference>
<name>A0A9X0CDT5_9CNID</name>
<gene>
    <name evidence="1" type="ORF">OS493_035837</name>
</gene>
<sequence length="172" mass="19929">MSGEYGIHITDRRIHIGGDTRIKIKCNREISKFQRLFRGNSGCVYAQSSDISLLEQPSVDVKCNPNTWIAITFTRVMNKSLKFVRRHLSGVSSRAAYRMKAVPLIRTRLHMWLIPQNGINRIPAEMCHTTEERKVSENVMTLLDEAINFHQSDHIADARENLRQVFRSHLKR</sequence>
<organism evidence="1 2">
    <name type="scientific">Desmophyllum pertusum</name>
    <dbReference type="NCBI Taxonomy" id="174260"/>
    <lineage>
        <taxon>Eukaryota</taxon>
        <taxon>Metazoa</taxon>
        <taxon>Cnidaria</taxon>
        <taxon>Anthozoa</taxon>
        <taxon>Hexacorallia</taxon>
        <taxon>Scleractinia</taxon>
        <taxon>Caryophylliina</taxon>
        <taxon>Caryophylliidae</taxon>
        <taxon>Desmophyllum</taxon>
    </lineage>
</organism>
<protein>
    <submittedName>
        <fullName evidence="1">Uncharacterized protein</fullName>
    </submittedName>
</protein>
<comment type="caution">
    <text evidence="1">The sequence shown here is derived from an EMBL/GenBank/DDBJ whole genome shotgun (WGS) entry which is preliminary data.</text>
</comment>